<protein>
    <submittedName>
        <fullName evidence="2">Mitotic spindle assembly checkpoint protein MAD2B</fullName>
    </submittedName>
</protein>
<dbReference type="InterPro" id="IPR003511">
    <property type="entry name" value="HORMA_dom"/>
</dbReference>
<accession>A0A0D2MHS7</accession>
<dbReference type="KEGG" id="mng:MNEG_7738"/>
<dbReference type="GO" id="GO:0016035">
    <property type="term" value="C:zeta DNA polymerase complex"/>
    <property type="evidence" value="ECO:0007669"/>
    <property type="project" value="TreeGrafter"/>
</dbReference>
<dbReference type="RefSeq" id="XP_013899246.1">
    <property type="nucleotide sequence ID" value="XM_014043792.1"/>
</dbReference>
<dbReference type="Gene3D" id="3.30.900.10">
    <property type="entry name" value="HORMA domain"/>
    <property type="match status" value="1"/>
</dbReference>
<evidence type="ECO:0000259" key="1">
    <source>
        <dbReference type="PROSITE" id="PS50815"/>
    </source>
</evidence>
<dbReference type="PANTHER" id="PTHR11842">
    <property type="entry name" value="MITOTIC SPINDLE ASSEMBLY CHECKPOINT PROTEIN MAD2"/>
    <property type="match status" value="1"/>
</dbReference>
<dbReference type="InterPro" id="IPR045091">
    <property type="entry name" value="Mad2-like"/>
</dbReference>
<name>A0A0D2MHS7_9CHLO</name>
<dbReference type="OrthoDB" id="21254at2759"/>
<dbReference type="AlphaFoldDB" id="A0A0D2MHS7"/>
<organism evidence="2 3">
    <name type="scientific">Monoraphidium neglectum</name>
    <dbReference type="NCBI Taxonomy" id="145388"/>
    <lineage>
        <taxon>Eukaryota</taxon>
        <taxon>Viridiplantae</taxon>
        <taxon>Chlorophyta</taxon>
        <taxon>core chlorophytes</taxon>
        <taxon>Chlorophyceae</taxon>
        <taxon>CS clade</taxon>
        <taxon>Sphaeropleales</taxon>
        <taxon>Selenastraceae</taxon>
        <taxon>Monoraphidium</taxon>
    </lineage>
</organism>
<dbReference type="Proteomes" id="UP000054498">
    <property type="component" value="Unassembled WGS sequence"/>
</dbReference>
<dbReference type="EMBL" id="KK101619">
    <property type="protein sequence ID" value="KIZ00227.1"/>
    <property type="molecule type" value="Genomic_DNA"/>
</dbReference>
<dbReference type="InterPro" id="IPR036570">
    <property type="entry name" value="HORMA_dom_sf"/>
</dbReference>
<dbReference type="STRING" id="145388.A0A0D2MHS7"/>
<sequence>MSSGPNAPLVDALCEFLEAAVHAVLRARGLYPPELFERARLYGVAVSKARHPGLCGYIASTISHIKPLLAAESLRELAVAFAAPDGAPLSKVTFIVQGVAPTLIDLDPDALEAAFRSALLKLQFIDNLLAPLPQGATFELLVLAASREGADPAFWTEEDPTEAAALDPPVAATPVKAVALEGVLSMQVLLEEGSSSGAEAAAEAAAGTEQG</sequence>
<evidence type="ECO:0000313" key="2">
    <source>
        <dbReference type="EMBL" id="KIZ00227.1"/>
    </source>
</evidence>
<dbReference type="SUPFAM" id="SSF56019">
    <property type="entry name" value="The spindle assembly checkpoint protein mad2"/>
    <property type="match status" value="1"/>
</dbReference>
<evidence type="ECO:0000313" key="3">
    <source>
        <dbReference type="Proteomes" id="UP000054498"/>
    </source>
</evidence>
<gene>
    <name evidence="2" type="ORF">MNEG_7738</name>
</gene>
<keyword evidence="3" id="KW-1185">Reference proteome</keyword>
<reference evidence="2 3" key="1">
    <citation type="journal article" date="2013" name="BMC Genomics">
        <title>Reconstruction of the lipid metabolism for the microalga Monoraphidium neglectum from its genome sequence reveals characteristics suitable for biofuel production.</title>
        <authorList>
            <person name="Bogen C."/>
            <person name="Al-Dilaimi A."/>
            <person name="Albersmeier A."/>
            <person name="Wichmann J."/>
            <person name="Grundmann M."/>
            <person name="Rupp O."/>
            <person name="Lauersen K.J."/>
            <person name="Blifernez-Klassen O."/>
            <person name="Kalinowski J."/>
            <person name="Goesmann A."/>
            <person name="Mussgnug J.H."/>
            <person name="Kruse O."/>
        </authorList>
    </citation>
    <scope>NUCLEOTIDE SEQUENCE [LARGE SCALE GENOMIC DNA]</scope>
    <source>
        <strain evidence="2 3">SAG 48.87</strain>
    </source>
</reference>
<dbReference type="GeneID" id="25740614"/>
<feature type="domain" description="HORMA" evidence="1">
    <location>
        <begin position="7"/>
        <end position="190"/>
    </location>
</feature>
<proteinExistence type="predicted"/>
<dbReference type="PROSITE" id="PS50815">
    <property type="entry name" value="HORMA"/>
    <property type="match status" value="1"/>
</dbReference>
<dbReference type="PANTHER" id="PTHR11842:SF10">
    <property type="entry name" value="MITOTIC SPINDLE ASSEMBLY CHECKPOINT PROTEIN MAD2B"/>
    <property type="match status" value="1"/>
</dbReference>